<dbReference type="GO" id="GO:0043810">
    <property type="term" value="F:ornithine-acyl [acyl carrier protein] N-acyltransferase activity"/>
    <property type="evidence" value="ECO:0007669"/>
    <property type="project" value="UniProtKB-EC"/>
</dbReference>
<dbReference type="PANTHER" id="PTHR37323:SF1">
    <property type="entry name" value="L-ORNITHINE N(ALPHA)-ACYLTRANSFERASE"/>
    <property type="match status" value="1"/>
</dbReference>
<evidence type="ECO:0000256" key="5">
    <source>
        <dbReference type="ARBA" id="ARBA00023315"/>
    </source>
</evidence>
<dbReference type="Gene3D" id="3.40.630.30">
    <property type="match status" value="1"/>
</dbReference>
<sequence length="265" mass="29169">MQQTTIQQTNTAAGVRAPRPRLATSIATTAEELREAQRLRYRVFIEGMNLTALARPDGLDCDEFDEHCDHLLVRDTSTLQVVGTYRVLAPAGARRLGRFYSEGEFDVGRLNPLRGRIIEAGRACIHPDYRGGSVIMLLWAALGEYMRRQGCDYLAGCASISLADGGHNAVAVFRQLRETHMAPAEYRVTPHLPFPHTKIEPAAAANVPALLKGYMRSGAWLCGEPAWDPDFDSADLFLLMPLANLDARYARHYGVDGAVEMAIAA</sequence>
<comment type="pathway">
    <text evidence="1">Lipid metabolism.</text>
</comment>
<dbReference type="OrthoDB" id="9787072at2"/>
<dbReference type="InterPro" id="IPR052351">
    <property type="entry name" value="Ornithine_N-alpha-AT"/>
</dbReference>
<dbReference type="SUPFAM" id="SSF55729">
    <property type="entry name" value="Acyl-CoA N-acyltransferases (Nat)"/>
    <property type="match status" value="1"/>
</dbReference>
<dbReference type="EC" id="2.3.2.30" evidence="7"/>
<evidence type="ECO:0000256" key="7">
    <source>
        <dbReference type="ARBA" id="ARBA00039058"/>
    </source>
</evidence>
<dbReference type="KEGG" id="plue:EWM63_02845"/>
<evidence type="ECO:0000256" key="6">
    <source>
        <dbReference type="ARBA" id="ARBA00038095"/>
    </source>
</evidence>
<evidence type="ECO:0000256" key="4">
    <source>
        <dbReference type="ARBA" id="ARBA00023098"/>
    </source>
</evidence>
<comment type="similarity">
    <text evidence="6">Belongs to the acetyltransferase family. OlsB subfamily.</text>
</comment>
<evidence type="ECO:0000313" key="12">
    <source>
        <dbReference type="Proteomes" id="UP000290637"/>
    </source>
</evidence>
<keyword evidence="5" id="KW-0012">Acyltransferase</keyword>
<proteinExistence type="inferred from homology"/>
<dbReference type="AlphaFoldDB" id="A0A4P6KTQ0"/>
<comment type="catalytic activity">
    <reaction evidence="10">
        <text>a (3R)-hydroxyacyl-[ACP] + L-ornithine = a lyso-ornithine lipid + holo-[ACP] + H(+)</text>
        <dbReference type="Rhea" id="RHEA:20633"/>
        <dbReference type="Rhea" id="RHEA-COMP:9685"/>
        <dbReference type="Rhea" id="RHEA-COMP:9945"/>
        <dbReference type="ChEBI" id="CHEBI:15378"/>
        <dbReference type="ChEBI" id="CHEBI:46911"/>
        <dbReference type="ChEBI" id="CHEBI:64479"/>
        <dbReference type="ChEBI" id="CHEBI:78827"/>
        <dbReference type="ChEBI" id="CHEBI:138482"/>
        <dbReference type="EC" id="2.3.2.30"/>
    </reaction>
    <physiologicalReaction direction="left-to-right" evidence="10">
        <dbReference type="Rhea" id="RHEA:20634"/>
    </physiologicalReaction>
</comment>
<keyword evidence="3 11" id="KW-0808">Transferase</keyword>
<dbReference type="Pfam" id="PF13444">
    <property type="entry name" value="Acetyltransf_5"/>
    <property type="match status" value="1"/>
</dbReference>
<evidence type="ECO:0000256" key="9">
    <source>
        <dbReference type="ARBA" id="ARBA00045724"/>
    </source>
</evidence>
<comment type="function">
    <text evidence="9">Catalyzes the first step in the biosynthesis of ornithine lipids, which are phosphorus-free membrane lipids. Catalyzes the 3-hydroxyacyl-acyl carrier protein-dependent acylation of ornithine to form lyso-ornithine lipid (LOL).</text>
</comment>
<keyword evidence="12" id="KW-1185">Reference proteome</keyword>
<dbReference type="EMBL" id="CP035913">
    <property type="protein sequence ID" value="QBE62054.1"/>
    <property type="molecule type" value="Genomic_DNA"/>
</dbReference>
<evidence type="ECO:0000256" key="3">
    <source>
        <dbReference type="ARBA" id="ARBA00022679"/>
    </source>
</evidence>
<evidence type="ECO:0000313" key="11">
    <source>
        <dbReference type="EMBL" id="QBE62054.1"/>
    </source>
</evidence>
<dbReference type="GO" id="GO:0006629">
    <property type="term" value="P:lipid metabolic process"/>
    <property type="evidence" value="ECO:0007669"/>
    <property type="project" value="UniProtKB-KW"/>
</dbReference>
<dbReference type="RefSeq" id="WP_130185191.1">
    <property type="nucleotide sequence ID" value="NZ_CP035913.1"/>
</dbReference>
<keyword evidence="2" id="KW-0444">Lipid biosynthesis</keyword>
<organism evidence="11 12">
    <name type="scientific">Pseudoduganella lutea</name>
    <dbReference type="NCBI Taxonomy" id="321985"/>
    <lineage>
        <taxon>Bacteria</taxon>
        <taxon>Pseudomonadati</taxon>
        <taxon>Pseudomonadota</taxon>
        <taxon>Betaproteobacteria</taxon>
        <taxon>Burkholderiales</taxon>
        <taxon>Oxalobacteraceae</taxon>
        <taxon>Telluria group</taxon>
        <taxon>Pseudoduganella</taxon>
    </lineage>
</organism>
<accession>A0A4P6KTQ0</accession>
<evidence type="ECO:0000256" key="8">
    <source>
        <dbReference type="ARBA" id="ARBA00039866"/>
    </source>
</evidence>
<dbReference type="InterPro" id="IPR016181">
    <property type="entry name" value="Acyl_CoA_acyltransferase"/>
</dbReference>
<gene>
    <name evidence="11" type="ORF">EWM63_02845</name>
</gene>
<keyword evidence="4" id="KW-0443">Lipid metabolism</keyword>
<dbReference type="Proteomes" id="UP000290637">
    <property type="component" value="Chromosome"/>
</dbReference>
<dbReference type="PANTHER" id="PTHR37323">
    <property type="entry name" value="GCN5-RELATED N-ACETYLTRANSFERASE"/>
    <property type="match status" value="1"/>
</dbReference>
<reference evidence="11 12" key="1">
    <citation type="submission" date="2019-02" db="EMBL/GenBank/DDBJ databases">
        <title>Draft Genome Sequences of Six Type Strains of the Genus Massilia.</title>
        <authorList>
            <person name="Miess H."/>
            <person name="Frediansyhah A."/>
            <person name="Gross H."/>
        </authorList>
    </citation>
    <scope>NUCLEOTIDE SEQUENCE [LARGE SCALE GENOMIC DNA]</scope>
    <source>
        <strain evidence="11 12">DSM 17473</strain>
    </source>
</reference>
<protein>
    <recommendedName>
        <fullName evidence="8">L-ornithine N(alpha)-acyltransferase</fullName>
        <ecNumber evidence="7">2.3.2.30</ecNumber>
    </recommendedName>
</protein>
<name>A0A4P6KTQ0_9BURK</name>
<evidence type="ECO:0000256" key="1">
    <source>
        <dbReference type="ARBA" id="ARBA00005189"/>
    </source>
</evidence>
<evidence type="ECO:0000256" key="2">
    <source>
        <dbReference type="ARBA" id="ARBA00022516"/>
    </source>
</evidence>
<evidence type="ECO:0000256" key="10">
    <source>
        <dbReference type="ARBA" id="ARBA00047785"/>
    </source>
</evidence>